<sequence>MAPSSIIHVVSFDRWCEDRQIAALSSSVAFIPSHANARTRAPRRCFDNLLKSSRGLSAALRHALYVRADPPPVKYMALRITRDVGPASVGNPTIRNFPAEPRCAALSDILEISSTWGTYLGIEYLIST</sequence>
<accession>A0AAV2NQV4</accession>
<keyword evidence="2" id="KW-1185">Reference proteome</keyword>
<dbReference type="EMBL" id="OZ034827">
    <property type="protein sequence ID" value="CAL1682658.1"/>
    <property type="molecule type" value="Genomic_DNA"/>
</dbReference>
<evidence type="ECO:0000313" key="1">
    <source>
        <dbReference type="EMBL" id="CAL1682658.1"/>
    </source>
</evidence>
<dbReference type="Proteomes" id="UP001497644">
    <property type="component" value="Chromosome 4"/>
</dbReference>
<reference evidence="1" key="1">
    <citation type="submission" date="2024-04" db="EMBL/GenBank/DDBJ databases">
        <authorList>
            <consortium name="Molecular Ecology Group"/>
        </authorList>
    </citation>
    <scope>NUCLEOTIDE SEQUENCE</scope>
</reference>
<proteinExistence type="predicted"/>
<dbReference type="AlphaFoldDB" id="A0AAV2NQV4"/>
<protein>
    <submittedName>
        <fullName evidence="1">Uncharacterized protein</fullName>
    </submittedName>
</protein>
<organism evidence="1 2">
    <name type="scientific">Lasius platythorax</name>
    <dbReference type="NCBI Taxonomy" id="488582"/>
    <lineage>
        <taxon>Eukaryota</taxon>
        <taxon>Metazoa</taxon>
        <taxon>Ecdysozoa</taxon>
        <taxon>Arthropoda</taxon>
        <taxon>Hexapoda</taxon>
        <taxon>Insecta</taxon>
        <taxon>Pterygota</taxon>
        <taxon>Neoptera</taxon>
        <taxon>Endopterygota</taxon>
        <taxon>Hymenoptera</taxon>
        <taxon>Apocrita</taxon>
        <taxon>Aculeata</taxon>
        <taxon>Formicoidea</taxon>
        <taxon>Formicidae</taxon>
        <taxon>Formicinae</taxon>
        <taxon>Lasius</taxon>
        <taxon>Lasius</taxon>
    </lineage>
</organism>
<evidence type="ECO:0000313" key="2">
    <source>
        <dbReference type="Proteomes" id="UP001497644"/>
    </source>
</evidence>
<name>A0AAV2NQV4_9HYME</name>
<gene>
    <name evidence="1" type="ORF">LPLAT_LOCUS8550</name>
</gene>